<keyword evidence="1" id="KW-0812">Transmembrane</keyword>
<accession>A0A927QDN1</accession>
<gene>
    <name evidence="2" type="ORF">IHE70_04355</name>
</gene>
<dbReference type="RefSeq" id="WP_086798948.1">
    <property type="nucleotide sequence ID" value="NZ_CP119182.1"/>
</dbReference>
<organism evidence="2 3">
    <name type="scientific">Streptomyces caniscabiei</name>
    <dbReference type="NCBI Taxonomy" id="2746961"/>
    <lineage>
        <taxon>Bacteria</taxon>
        <taxon>Bacillati</taxon>
        <taxon>Actinomycetota</taxon>
        <taxon>Actinomycetes</taxon>
        <taxon>Kitasatosporales</taxon>
        <taxon>Streptomycetaceae</taxon>
        <taxon>Streptomyces</taxon>
    </lineage>
</organism>
<protein>
    <recommendedName>
        <fullName evidence="4">Integral-membrane protein</fullName>
    </recommendedName>
</protein>
<dbReference type="AlphaFoldDB" id="A0A927QDN1"/>
<dbReference type="Proteomes" id="UP000661025">
    <property type="component" value="Unassembled WGS sequence"/>
</dbReference>
<keyword evidence="1" id="KW-1133">Transmembrane helix</keyword>
<reference evidence="2" key="1">
    <citation type="submission" date="2020-09" db="EMBL/GenBank/DDBJ databases">
        <title>Streptomyces canutascabiei sp. nov., which causes potato common scab and is distributed across the world.</title>
        <authorList>
            <person name="Nguyen H.P."/>
            <person name="Weisberg A.J."/>
            <person name="Chang J.H."/>
            <person name="Clarke C.R."/>
        </authorList>
    </citation>
    <scope>NUCLEOTIDE SEQUENCE</scope>
    <source>
        <strain evidence="2">ID-01-6.2a</strain>
    </source>
</reference>
<evidence type="ECO:0000256" key="1">
    <source>
        <dbReference type="SAM" id="Phobius"/>
    </source>
</evidence>
<proteinExistence type="predicted"/>
<feature type="transmembrane region" description="Helical" evidence="1">
    <location>
        <begin position="180"/>
        <end position="197"/>
    </location>
</feature>
<dbReference type="GeneID" id="79928673"/>
<sequence length="235" mass="24554">MTAGWCTRAIRAVVFAAVCVLLAALGHVLMSGATVPWWALAAGLAVIGGAGWSLADRERGLSLVVCLVMITQGVLHSVFELAQATATSAAGPDMSPGSKGPGHVMESMGHDMSAMSTHSMDMGHMSTVHAVYMGHMGSSGHDMGSMSSFGMLAAHTLAALLCGLWLAHGERAAFRVLRAAAGWLAAPLRLLFAVVMPPRRLGVRRHRARSERVPPRLLLVHSITPRGPPAGTAVV</sequence>
<feature type="transmembrane region" description="Helical" evidence="1">
    <location>
        <begin position="149"/>
        <end position="168"/>
    </location>
</feature>
<comment type="caution">
    <text evidence="2">The sequence shown here is derived from an EMBL/GenBank/DDBJ whole genome shotgun (WGS) entry which is preliminary data.</text>
</comment>
<dbReference type="EMBL" id="JACYXT010000001">
    <property type="protein sequence ID" value="MBD9722486.1"/>
    <property type="molecule type" value="Genomic_DNA"/>
</dbReference>
<evidence type="ECO:0000313" key="3">
    <source>
        <dbReference type="Proteomes" id="UP000661025"/>
    </source>
</evidence>
<feature type="transmembrane region" description="Helical" evidence="1">
    <location>
        <begin position="36"/>
        <end position="55"/>
    </location>
</feature>
<evidence type="ECO:0008006" key="4">
    <source>
        <dbReference type="Google" id="ProtNLM"/>
    </source>
</evidence>
<name>A0A927QDN1_9ACTN</name>
<feature type="transmembrane region" description="Helical" evidence="1">
    <location>
        <begin position="12"/>
        <end position="30"/>
    </location>
</feature>
<keyword evidence="1" id="KW-0472">Membrane</keyword>
<evidence type="ECO:0000313" key="2">
    <source>
        <dbReference type="EMBL" id="MBD9722486.1"/>
    </source>
</evidence>